<name>A0A2V2N883_9EURY</name>
<dbReference type="GO" id="GO:0016491">
    <property type="term" value="F:oxidoreductase activity"/>
    <property type="evidence" value="ECO:0007669"/>
    <property type="project" value="UniProtKB-KW"/>
</dbReference>
<dbReference type="InterPro" id="IPR000683">
    <property type="entry name" value="Gfo/Idh/MocA-like_OxRdtase_N"/>
</dbReference>
<dbReference type="Gene3D" id="3.30.360.10">
    <property type="entry name" value="Dihydrodipicolinate Reductase, domain 2"/>
    <property type="match status" value="1"/>
</dbReference>
<dbReference type="SUPFAM" id="SSF51735">
    <property type="entry name" value="NAD(P)-binding Rossmann-fold domains"/>
    <property type="match status" value="1"/>
</dbReference>
<feature type="domain" description="GFO/IDH/MocA-like oxidoreductase" evidence="3">
    <location>
        <begin position="126"/>
        <end position="245"/>
    </location>
</feature>
<dbReference type="Pfam" id="PF01408">
    <property type="entry name" value="GFO_IDH_MocA"/>
    <property type="match status" value="1"/>
</dbReference>
<keyword evidence="1" id="KW-0560">Oxidoreductase</keyword>
<proteinExistence type="predicted"/>
<evidence type="ECO:0000256" key="1">
    <source>
        <dbReference type="ARBA" id="ARBA00023002"/>
    </source>
</evidence>
<dbReference type="InterPro" id="IPR036291">
    <property type="entry name" value="NAD(P)-bd_dom_sf"/>
</dbReference>
<dbReference type="PANTHER" id="PTHR43818">
    <property type="entry name" value="BCDNA.GH03377"/>
    <property type="match status" value="1"/>
</dbReference>
<evidence type="ECO:0000313" key="4">
    <source>
        <dbReference type="EMBL" id="PWR76212.1"/>
    </source>
</evidence>
<dbReference type="Gene3D" id="3.40.50.720">
    <property type="entry name" value="NAD(P)-binding Rossmann-like Domain"/>
    <property type="match status" value="1"/>
</dbReference>
<evidence type="ECO:0000313" key="5">
    <source>
        <dbReference type="Proteomes" id="UP000245934"/>
    </source>
</evidence>
<feature type="domain" description="Gfo/Idh/MocA-like oxidoreductase N-terminal" evidence="2">
    <location>
        <begin position="1"/>
        <end position="117"/>
    </location>
</feature>
<evidence type="ECO:0000259" key="2">
    <source>
        <dbReference type="Pfam" id="PF01408"/>
    </source>
</evidence>
<protein>
    <submittedName>
        <fullName evidence="4">LmbZ</fullName>
    </submittedName>
</protein>
<dbReference type="SUPFAM" id="SSF55347">
    <property type="entry name" value="Glyceraldehyde-3-phosphate dehydrogenase-like, C-terminal domain"/>
    <property type="match status" value="1"/>
</dbReference>
<sequence length="324" mass="36667">MKVGIIGCGVIGHKRAESLASGYLCAVSDISSERANSLAGKYPGVRVETDWQSVIKDPEIDLVIISTSNNWLAPITLEAVFAGKHVLVEKPAARHYLEFDPIIEAMEESKSKVTVGYNLRFHPALKKAHSIIERGELGNIMYIRGRYGHGGRPGYEKEWRADPEISGGGELLDQGVHLIDLSRWFLGDFTKIHGSIRTYFWNMPVEDNGFMYLETAQGQIAWLQVSCTEWKNLFSYEIFCEHGKLQIDGIGGSYGTERLTCYKMLPQMGPPETTIWEYPFPDNSWKEEFMDFEQKILTNKNPDPGIRDAREALKVVSTIYKEHI</sequence>
<dbReference type="InterPro" id="IPR055170">
    <property type="entry name" value="GFO_IDH_MocA-like_dom"/>
</dbReference>
<organism evidence="4 5">
    <name type="scientific">Methanospirillum stamsii</name>
    <dbReference type="NCBI Taxonomy" id="1277351"/>
    <lineage>
        <taxon>Archaea</taxon>
        <taxon>Methanobacteriati</taxon>
        <taxon>Methanobacteriota</taxon>
        <taxon>Stenosarchaea group</taxon>
        <taxon>Methanomicrobia</taxon>
        <taxon>Methanomicrobiales</taxon>
        <taxon>Methanospirillaceae</taxon>
        <taxon>Methanospirillum</taxon>
    </lineage>
</organism>
<keyword evidence="5" id="KW-1185">Reference proteome</keyword>
<dbReference type="GO" id="GO:0000166">
    <property type="term" value="F:nucleotide binding"/>
    <property type="evidence" value="ECO:0007669"/>
    <property type="project" value="InterPro"/>
</dbReference>
<dbReference type="AlphaFoldDB" id="A0A2V2N883"/>
<dbReference type="EMBL" id="QGMZ01000004">
    <property type="protein sequence ID" value="PWR76212.1"/>
    <property type="molecule type" value="Genomic_DNA"/>
</dbReference>
<evidence type="ECO:0000259" key="3">
    <source>
        <dbReference type="Pfam" id="PF22725"/>
    </source>
</evidence>
<dbReference type="InterPro" id="IPR050463">
    <property type="entry name" value="Gfo/Idh/MocA_oxidrdct_glycsds"/>
</dbReference>
<dbReference type="PANTHER" id="PTHR43818:SF11">
    <property type="entry name" value="BCDNA.GH03377"/>
    <property type="match status" value="1"/>
</dbReference>
<comment type="caution">
    <text evidence="4">The sequence shown here is derived from an EMBL/GenBank/DDBJ whole genome shotgun (WGS) entry which is preliminary data.</text>
</comment>
<dbReference type="Proteomes" id="UP000245934">
    <property type="component" value="Unassembled WGS sequence"/>
</dbReference>
<accession>A0A2V2N883</accession>
<dbReference type="Pfam" id="PF22725">
    <property type="entry name" value="GFO_IDH_MocA_C3"/>
    <property type="match status" value="1"/>
</dbReference>
<reference evidence="4 5" key="1">
    <citation type="submission" date="2018-05" db="EMBL/GenBank/DDBJ databases">
        <title>Draft genome of Methanospirillum stamsii Pt1.</title>
        <authorList>
            <person name="Dueholm M.S."/>
            <person name="Nielsen P.H."/>
            <person name="Bakmann L.F."/>
            <person name="Otzen D.E."/>
        </authorList>
    </citation>
    <scope>NUCLEOTIDE SEQUENCE [LARGE SCALE GENOMIC DNA]</scope>
    <source>
        <strain evidence="4 5">Pt1</strain>
    </source>
</reference>
<gene>
    <name evidence="4" type="ORF">DLD82_01450</name>
</gene>